<evidence type="ECO:0000313" key="1">
    <source>
        <dbReference type="EMBL" id="KZT75378.1"/>
    </source>
</evidence>
<gene>
    <name evidence="1" type="ORF">F511_47597</name>
</gene>
<dbReference type="OrthoDB" id="913919at2759"/>
<sequence length="126" mass="14246">MLGLSSEIRYKLQMPPRRQVTPPPPPPLSSSEQVLAGLAQILKQNAGTVQAARTEMPYKKFRKMGTPEFTGTTDPFVAEGWVRTLETIFRYMRLEDAARVSCAIFQLKDDAASDGKGQKRQWMWTL</sequence>
<name>A0A2Z6ZWV7_9LAMI</name>
<proteinExistence type="predicted"/>
<dbReference type="Proteomes" id="UP000250235">
    <property type="component" value="Unassembled WGS sequence"/>
</dbReference>
<organism evidence="1 2">
    <name type="scientific">Dorcoceras hygrometricum</name>
    <dbReference type="NCBI Taxonomy" id="472368"/>
    <lineage>
        <taxon>Eukaryota</taxon>
        <taxon>Viridiplantae</taxon>
        <taxon>Streptophyta</taxon>
        <taxon>Embryophyta</taxon>
        <taxon>Tracheophyta</taxon>
        <taxon>Spermatophyta</taxon>
        <taxon>Magnoliopsida</taxon>
        <taxon>eudicotyledons</taxon>
        <taxon>Gunneridae</taxon>
        <taxon>Pentapetalae</taxon>
        <taxon>asterids</taxon>
        <taxon>lamiids</taxon>
        <taxon>Lamiales</taxon>
        <taxon>Gesneriaceae</taxon>
        <taxon>Didymocarpoideae</taxon>
        <taxon>Trichosporeae</taxon>
        <taxon>Loxocarpinae</taxon>
        <taxon>Dorcoceras</taxon>
    </lineage>
</organism>
<reference evidence="1 2" key="1">
    <citation type="journal article" date="2015" name="Proc. Natl. Acad. Sci. U.S.A.">
        <title>The resurrection genome of Boea hygrometrica: A blueprint for survival of dehydration.</title>
        <authorList>
            <person name="Xiao L."/>
            <person name="Yang G."/>
            <person name="Zhang L."/>
            <person name="Yang X."/>
            <person name="Zhao S."/>
            <person name="Ji Z."/>
            <person name="Zhou Q."/>
            <person name="Hu M."/>
            <person name="Wang Y."/>
            <person name="Chen M."/>
            <person name="Xu Y."/>
            <person name="Jin H."/>
            <person name="Xiao X."/>
            <person name="Hu G."/>
            <person name="Bao F."/>
            <person name="Hu Y."/>
            <person name="Wan P."/>
            <person name="Li L."/>
            <person name="Deng X."/>
            <person name="Kuang T."/>
            <person name="Xiang C."/>
            <person name="Zhu J.K."/>
            <person name="Oliver M.J."/>
            <person name="He Y."/>
        </authorList>
    </citation>
    <scope>NUCLEOTIDE SEQUENCE [LARGE SCALE GENOMIC DNA]</scope>
    <source>
        <strain evidence="2">cv. XS01</strain>
    </source>
</reference>
<dbReference type="EMBL" id="KV259093">
    <property type="protein sequence ID" value="KZT75378.1"/>
    <property type="molecule type" value="Genomic_DNA"/>
</dbReference>
<evidence type="ECO:0000313" key="2">
    <source>
        <dbReference type="Proteomes" id="UP000250235"/>
    </source>
</evidence>
<keyword evidence="2" id="KW-1185">Reference proteome</keyword>
<protein>
    <submittedName>
        <fullName evidence="1">Uncharacterized protein</fullName>
    </submittedName>
</protein>
<dbReference type="AlphaFoldDB" id="A0A2Z6ZWV7"/>
<accession>A0A2Z6ZWV7</accession>